<protein>
    <submittedName>
        <fullName evidence="1">Uncharacterized protein</fullName>
    </submittedName>
</protein>
<evidence type="ECO:0000313" key="1">
    <source>
        <dbReference type="EMBL" id="SNW62035.1"/>
    </source>
</evidence>
<proteinExistence type="predicted"/>
<accession>A0A2I2L3B0</accession>
<sequence>MKYISLLLFLVISVYAGCLPQNQTVIVNNTLVYVSDDVTVVREPYHQNSNADILILQDIGKGTVQHDIRSISNTIHVLHVIIDDMKLYMLRHV</sequence>
<organism evidence="1">
    <name type="scientific">Orpheovirus IHUMI-LCC2</name>
    <dbReference type="NCBI Taxonomy" id="2023057"/>
    <lineage>
        <taxon>Viruses</taxon>
        <taxon>Varidnaviria</taxon>
        <taxon>Bamfordvirae</taxon>
        <taxon>Nucleocytoviricota</taxon>
        <taxon>Megaviricetes</taxon>
        <taxon>Pimascovirales</taxon>
        <taxon>Ocovirineae</taxon>
        <taxon>Orpheoviridae</taxon>
        <taxon>Alphaorpheovirus</taxon>
        <taxon>Alphaorpheovirus massiliense</taxon>
    </lineage>
</organism>
<dbReference type="RefSeq" id="YP_009448337.1">
    <property type="nucleotide sequence ID" value="NC_036594.1"/>
</dbReference>
<dbReference type="GeneID" id="35381886"/>
<gene>
    <name evidence="1" type="ORF">ORPV_131</name>
</gene>
<dbReference type="EMBL" id="LT906555">
    <property type="protein sequence ID" value="SNW62035.1"/>
    <property type="molecule type" value="Genomic_DNA"/>
</dbReference>
<keyword evidence="2" id="KW-1185">Reference proteome</keyword>
<evidence type="ECO:0000313" key="2">
    <source>
        <dbReference type="Proteomes" id="UP000236316"/>
    </source>
</evidence>
<reference evidence="1" key="1">
    <citation type="submission" date="2017-08" db="EMBL/GenBank/DDBJ databases">
        <authorList>
            <consortium name="Urmite Genomes"/>
        </authorList>
    </citation>
    <scope>NUCLEOTIDE SEQUENCE [LARGE SCALE GENOMIC DNA]</scope>
    <source>
        <strain evidence="1">IHUMI-LCC2</strain>
    </source>
</reference>
<dbReference type="KEGG" id="vg:35381886"/>
<dbReference type="Proteomes" id="UP000236316">
    <property type="component" value="Segment"/>
</dbReference>
<name>A0A2I2L3B0_9VIRU</name>